<dbReference type="Proteomes" id="UP000037939">
    <property type="component" value="Unassembled WGS sequence"/>
</dbReference>
<reference evidence="1 2" key="1">
    <citation type="submission" date="2015-07" db="EMBL/GenBank/DDBJ databases">
        <title>Draft genome sequence of the Amantichitinum ursilacus IGB-41, a new chitin-degrading bacterium.</title>
        <authorList>
            <person name="Kirstahler P."/>
            <person name="Guenther M."/>
            <person name="Grumaz C."/>
            <person name="Rupp S."/>
            <person name="Zibek S."/>
            <person name="Sohn K."/>
        </authorList>
    </citation>
    <scope>NUCLEOTIDE SEQUENCE [LARGE SCALE GENOMIC DNA]</scope>
    <source>
        <strain evidence="1 2">IGB-41</strain>
    </source>
</reference>
<dbReference type="AlphaFoldDB" id="A0A0N1JRC5"/>
<keyword evidence="2" id="KW-1185">Reference proteome</keyword>
<evidence type="ECO:0000313" key="2">
    <source>
        <dbReference type="Proteomes" id="UP000037939"/>
    </source>
</evidence>
<proteinExistence type="predicted"/>
<protein>
    <submittedName>
        <fullName evidence="1">Uncharacterized protein</fullName>
    </submittedName>
</protein>
<gene>
    <name evidence="1" type="ORF">WG78_19760</name>
</gene>
<name>A0A0N1JRC5_9NEIS</name>
<accession>A0A0N1JRC5</accession>
<organism evidence="1 2">
    <name type="scientific">Amantichitinum ursilacus</name>
    <dbReference type="NCBI Taxonomy" id="857265"/>
    <lineage>
        <taxon>Bacteria</taxon>
        <taxon>Pseudomonadati</taxon>
        <taxon>Pseudomonadota</taxon>
        <taxon>Betaproteobacteria</taxon>
        <taxon>Neisseriales</taxon>
        <taxon>Chitinibacteraceae</taxon>
        <taxon>Amantichitinum</taxon>
    </lineage>
</organism>
<evidence type="ECO:0000313" key="1">
    <source>
        <dbReference type="EMBL" id="KPC49593.1"/>
    </source>
</evidence>
<dbReference type="OrthoDB" id="9179930at2"/>
<dbReference type="STRING" id="857265.WG78_19760"/>
<comment type="caution">
    <text evidence="1">The sequence shown here is derived from an EMBL/GenBank/DDBJ whole genome shotgun (WGS) entry which is preliminary data.</text>
</comment>
<dbReference type="EMBL" id="LAQT01000036">
    <property type="protein sequence ID" value="KPC49593.1"/>
    <property type="molecule type" value="Genomic_DNA"/>
</dbReference>
<sequence length="288" mass="32299">MASIRGRGLSTSQIRSRYANRVEIFVEGQDDLGVYKNYWFSGIADKAVFKLAETGPVPLPGCNGVERNVLYQRAAGIQAYGLVDRDAVEDSALSCTPDDSLFLSENMNKNPNIYYTLRWELENYLIDAVAWEQERVNSKTRGDGRRPAEEVMVEIFCHCDILVAHAAANALLHSLGKPKIGDGFGTKVDTRADFEDLLFAGPFKGLSAADIADYSSWKQRIEAFDLPHGTVEQRVFAISRRIHGKALLERFFKKYSIQDDKRFSVASRISGRIPQEIALRVAEWVQGN</sequence>